<keyword evidence="1" id="KW-0812">Transmembrane</keyword>
<evidence type="ECO:0000313" key="3">
    <source>
        <dbReference type="Proteomes" id="UP001515641"/>
    </source>
</evidence>
<keyword evidence="1" id="KW-0472">Membrane</keyword>
<reference evidence="2 3" key="1">
    <citation type="submission" date="2020-03" db="EMBL/GenBank/DDBJ databases">
        <title>Draft genome sequence of environmentally isolated cultures.</title>
        <authorList>
            <person name="Wilson H.S."/>
            <person name="De Leon M.E."/>
        </authorList>
    </citation>
    <scope>NUCLEOTIDE SEQUENCE [LARGE SCALE GENOMIC DNA]</scope>
    <source>
        <strain evidence="2 3">HSC-31F16</strain>
    </source>
</reference>
<dbReference type="Proteomes" id="UP001515641">
    <property type="component" value="Unassembled WGS sequence"/>
</dbReference>
<proteinExistence type="predicted"/>
<evidence type="ECO:0000256" key="1">
    <source>
        <dbReference type="SAM" id="Phobius"/>
    </source>
</evidence>
<keyword evidence="3" id="KW-1185">Reference proteome</keyword>
<accession>A0ABX0L0D6</accession>
<feature type="transmembrane region" description="Helical" evidence="1">
    <location>
        <begin position="12"/>
        <end position="36"/>
    </location>
</feature>
<comment type="caution">
    <text evidence="2">The sequence shown here is derived from an EMBL/GenBank/DDBJ whole genome shotgun (WGS) entry which is preliminary data.</text>
</comment>
<gene>
    <name evidence="2" type="ORF">HA052_04910</name>
</gene>
<organism evidence="2 3">
    <name type="scientific">Chromobacterium fluminis</name>
    <dbReference type="NCBI Taxonomy" id="3044269"/>
    <lineage>
        <taxon>Bacteria</taxon>
        <taxon>Pseudomonadati</taxon>
        <taxon>Pseudomonadota</taxon>
        <taxon>Betaproteobacteria</taxon>
        <taxon>Neisseriales</taxon>
        <taxon>Chromobacteriaceae</taxon>
        <taxon>Chromobacterium</taxon>
    </lineage>
</organism>
<keyword evidence="1" id="KW-1133">Transmembrane helix</keyword>
<dbReference type="EMBL" id="JAAOMA010000004">
    <property type="protein sequence ID" value="NHR04531.1"/>
    <property type="molecule type" value="Genomic_DNA"/>
</dbReference>
<evidence type="ECO:0000313" key="2">
    <source>
        <dbReference type="EMBL" id="NHR04531.1"/>
    </source>
</evidence>
<name>A0ABX0L0D6_9NEIS</name>
<sequence>MIGGVPRALFILNMIAGTTAVLALHFLPMILLTFMVHRYLKYVASIDPLEDVTFRKRIKQGDYYDPWVRVSDNVGPVYLRPGRRPIGYGRGVLC</sequence>
<protein>
    <submittedName>
        <fullName evidence="2">Uncharacterized protein</fullName>
    </submittedName>
</protein>